<gene>
    <name evidence="1" type="ORF">ET996_06525</name>
</gene>
<reference evidence="1 2" key="1">
    <citation type="submission" date="2019-01" db="EMBL/GenBank/DDBJ databases">
        <title>Lactibacter flavus gen. nov., sp. nov., a novel bacterium of the family Propionibacteriaceae isolated from raw milk and dairy products.</title>
        <authorList>
            <person name="Huptas C."/>
            <person name="Wenning M."/>
            <person name="Breitenwieser F."/>
            <person name="Doll E."/>
            <person name="Von Neubeck M."/>
            <person name="Busse H.-J."/>
            <person name="Scherer S."/>
        </authorList>
    </citation>
    <scope>NUCLEOTIDE SEQUENCE [LARGE SCALE GENOMIC DNA]</scope>
    <source>
        <strain evidence="1 2">DSM 22130</strain>
    </source>
</reference>
<dbReference type="Proteomes" id="UP000291933">
    <property type="component" value="Unassembled WGS sequence"/>
</dbReference>
<dbReference type="RefSeq" id="WP_131171758.1">
    <property type="nucleotide sequence ID" value="NZ_FXTL01000005.1"/>
</dbReference>
<accession>A0A4V2JT75</accession>
<comment type="caution">
    <text evidence="1">The sequence shown here is derived from an EMBL/GenBank/DDBJ whole genome shotgun (WGS) entry which is preliminary data.</text>
</comment>
<dbReference type="OrthoDB" id="329282at2"/>
<proteinExistence type="predicted"/>
<sequence>MNLLRGAGRAMMATYFIANGVKALRDPDALVPATEPIAQRFVPFAQKTLPEAVSAYVPEDTRSLVRLGGVASIAGGLGMATGIAPRGGGVLAAASMLPHLVAADPRQASDRRGAMTDFFGKLAIAGAALVVSQDTRGRPSLLWRAGDSAARLGRTTTRAVDGAQADAVALSRRARKNLDKAARQAQRRFDAVAEDVKGVLQ</sequence>
<evidence type="ECO:0000313" key="1">
    <source>
        <dbReference type="EMBL" id="TBT95171.1"/>
    </source>
</evidence>
<organism evidence="1 2">
    <name type="scientific">Propioniciclava tarda</name>
    <dbReference type="NCBI Taxonomy" id="433330"/>
    <lineage>
        <taxon>Bacteria</taxon>
        <taxon>Bacillati</taxon>
        <taxon>Actinomycetota</taxon>
        <taxon>Actinomycetes</taxon>
        <taxon>Propionibacteriales</taxon>
        <taxon>Propionibacteriaceae</taxon>
        <taxon>Propioniciclava</taxon>
    </lineage>
</organism>
<dbReference type="EMBL" id="SDMR01000006">
    <property type="protein sequence ID" value="TBT95171.1"/>
    <property type="molecule type" value="Genomic_DNA"/>
</dbReference>
<evidence type="ECO:0000313" key="2">
    <source>
        <dbReference type="Proteomes" id="UP000291933"/>
    </source>
</evidence>
<dbReference type="AlphaFoldDB" id="A0A4V2JT75"/>
<keyword evidence="2" id="KW-1185">Reference proteome</keyword>
<name>A0A4V2JT75_PROTD</name>
<protein>
    <submittedName>
        <fullName evidence="1">DoxX family membrane protein</fullName>
    </submittedName>
</protein>